<feature type="compositionally biased region" description="Basic and acidic residues" evidence="6">
    <location>
        <begin position="424"/>
        <end position="437"/>
    </location>
</feature>
<dbReference type="SMART" id="SM00220">
    <property type="entry name" value="S_TKc"/>
    <property type="match status" value="1"/>
</dbReference>
<proteinExistence type="inferred from homology"/>
<reference evidence="8" key="1">
    <citation type="submission" date="2020-07" db="EMBL/GenBank/DDBJ databases">
        <authorList>
            <person name="Lin J."/>
        </authorList>
    </citation>
    <scope>NUCLEOTIDE SEQUENCE</scope>
</reference>
<evidence type="ECO:0000259" key="7">
    <source>
        <dbReference type="PROSITE" id="PS50011"/>
    </source>
</evidence>
<feature type="region of interest" description="Disordered" evidence="6">
    <location>
        <begin position="40"/>
        <end position="105"/>
    </location>
</feature>
<dbReference type="InterPro" id="IPR011009">
    <property type="entry name" value="Kinase-like_dom_sf"/>
</dbReference>
<dbReference type="GO" id="GO:0005634">
    <property type="term" value="C:nucleus"/>
    <property type="evidence" value="ECO:0007669"/>
    <property type="project" value="TreeGrafter"/>
</dbReference>
<dbReference type="GO" id="GO:0032968">
    <property type="term" value="P:positive regulation of transcription elongation by RNA polymerase II"/>
    <property type="evidence" value="ECO:0007669"/>
    <property type="project" value="TreeGrafter"/>
</dbReference>
<organism evidence="8">
    <name type="scientific">Ananas comosus var. bracteatus</name>
    <name type="common">red pineapple</name>
    <dbReference type="NCBI Taxonomy" id="296719"/>
    <lineage>
        <taxon>Eukaryota</taxon>
        <taxon>Viridiplantae</taxon>
        <taxon>Streptophyta</taxon>
        <taxon>Embryophyta</taxon>
        <taxon>Tracheophyta</taxon>
        <taxon>Spermatophyta</taxon>
        <taxon>Magnoliopsida</taxon>
        <taxon>Liliopsida</taxon>
        <taxon>Poales</taxon>
        <taxon>Bromeliaceae</taxon>
        <taxon>Bromelioideae</taxon>
        <taxon>Ananas</taxon>
    </lineage>
</organism>
<dbReference type="FunFam" id="1.10.510.10:FF:000043">
    <property type="entry name" value="probable serine/threonine-protein kinase At1g54610"/>
    <property type="match status" value="1"/>
</dbReference>
<evidence type="ECO:0000256" key="2">
    <source>
        <dbReference type="ARBA" id="ARBA00012409"/>
    </source>
</evidence>
<protein>
    <recommendedName>
        <fullName evidence="2">[RNA-polymerase]-subunit kinase</fullName>
        <ecNumber evidence="2">2.7.11.23</ecNumber>
    </recommendedName>
</protein>
<dbReference type="GO" id="GO:0008353">
    <property type="term" value="F:RNA polymerase II CTD heptapeptide repeat kinase activity"/>
    <property type="evidence" value="ECO:0007669"/>
    <property type="project" value="UniProtKB-EC"/>
</dbReference>
<feature type="compositionally biased region" description="Gly residues" evidence="6">
    <location>
        <begin position="40"/>
        <end position="53"/>
    </location>
</feature>
<dbReference type="GO" id="GO:0005524">
    <property type="term" value="F:ATP binding"/>
    <property type="evidence" value="ECO:0007669"/>
    <property type="project" value="UniProtKB-KW"/>
</dbReference>
<dbReference type="InterPro" id="IPR000719">
    <property type="entry name" value="Prot_kinase_dom"/>
</dbReference>
<dbReference type="GO" id="GO:0000307">
    <property type="term" value="C:cyclin-dependent protein kinase holoenzyme complex"/>
    <property type="evidence" value="ECO:0007669"/>
    <property type="project" value="TreeGrafter"/>
</dbReference>
<dbReference type="InterPro" id="IPR008271">
    <property type="entry name" value="Ser/Thr_kinase_AS"/>
</dbReference>
<dbReference type="SUPFAM" id="SSF56112">
    <property type="entry name" value="Protein kinase-like (PK-like)"/>
    <property type="match status" value="1"/>
</dbReference>
<feature type="region of interest" description="Disordered" evidence="6">
    <location>
        <begin position="605"/>
        <end position="625"/>
    </location>
</feature>
<dbReference type="PANTHER" id="PTHR24056">
    <property type="entry name" value="CELL DIVISION PROTEIN KINASE"/>
    <property type="match status" value="1"/>
</dbReference>
<evidence type="ECO:0000313" key="8">
    <source>
        <dbReference type="EMBL" id="CAD1822211.1"/>
    </source>
</evidence>
<feature type="region of interest" description="Disordered" evidence="6">
    <location>
        <begin position="521"/>
        <end position="546"/>
    </location>
</feature>
<dbReference type="PROSITE" id="PS00108">
    <property type="entry name" value="PROTEIN_KINASE_ST"/>
    <property type="match status" value="1"/>
</dbReference>
<evidence type="ECO:0000256" key="1">
    <source>
        <dbReference type="ARBA" id="ARBA00006485"/>
    </source>
</evidence>
<dbReference type="Gene3D" id="1.10.510.10">
    <property type="entry name" value="Transferase(Phosphotransferase) domain 1"/>
    <property type="match status" value="1"/>
</dbReference>
<accession>A0A6V7NUB8</accession>
<feature type="compositionally biased region" description="Low complexity" evidence="6">
    <location>
        <begin position="738"/>
        <end position="749"/>
    </location>
</feature>
<dbReference type="EMBL" id="LR862142">
    <property type="protein sequence ID" value="CAD1822211.1"/>
    <property type="molecule type" value="Genomic_DNA"/>
</dbReference>
<feature type="domain" description="Protein kinase" evidence="7">
    <location>
        <begin position="116"/>
        <end position="405"/>
    </location>
</feature>
<dbReference type="Gene3D" id="3.30.200.20">
    <property type="entry name" value="Phosphorylase Kinase, domain 1"/>
    <property type="match status" value="1"/>
</dbReference>
<evidence type="ECO:0000256" key="6">
    <source>
        <dbReference type="SAM" id="MobiDB-lite"/>
    </source>
</evidence>
<name>A0A6V7NUB8_ANACO</name>
<dbReference type="InterPro" id="IPR050108">
    <property type="entry name" value="CDK"/>
</dbReference>
<comment type="catalytic activity">
    <reaction evidence="5">
        <text>[DNA-directed RNA polymerase] + ATP = phospho-[DNA-directed RNA polymerase] + ADP + H(+)</text>
        <dbReference type="Rhea" id="RHEA:10216"/>
        <dbReference type="Rhea" id="RHEA-COMP:11321"/>
        <dbReference type="Rhea" id="RHEA-COMP:11322"/>
        <dbReference type="ChEBI" id="CHEBI:15378"/>
        <dbReference type="ChEBI" id="CHEBI:30616"/>
        <dbReference type="ChEBI" id="CHEBI:43176"/>
        <dbReference type="ChEBI" id="CHEBI:68546"/>
        <dbReference type="ChEBI" id="CHEBI:456216"/>
        <dbReference type="EC" id="2.7.11.23"/>
    </reaction>
</comment>
<dbReference type="EC" id="2.7.11.23" evidence="2"/>
<dbReference type="Pfam" id="PF00069">
    <property type="entry name" value="Pkinase"/>
    <property type="match status" value="1"/>
</dbReference>
<dbReference type="PANTHER" id="PTHR24056:SF387">
    <property type="entry name" value="F8L10.9 PROTEIN"/>
    <property type="match status" value="1"/>
</dbReference>
<feature type="compositionally biased region" description="Basic and acidic residues" evidence="6">
    <location>
        <begin position="85"/>
        <end position="100"/>
    </location>
</feature>
<comment type="similarity">
    <text evidence="1">Belongs to the protein kinase superfamily. CMGC Ser/Thr protein kinase family. CDC2/CDKX subfamily.</text>
</comment>
<gene>
    <name evidence="8" type="ORF">CB5_LOCUS5422</name>
</gene>
<feature type="region of interest" description="Disordered" evidence="6">
    <location>
        <begin position="411"/>
        <end position="453"/>
    </location>
</feature>
<feature type="region of interest" description="Disordered" evidence="6">
    <location>
        <begin position="728"/>
        <end position="749"/>
    </location>
</feature>
<evidence type="ECO:0000256" key="4">
    <source>
        <dbReference type="ARBA" id="ARBA00022840"/>
    </source>
</evidence>
<dbReference type="AlphaFoldDB" id="A0A6V7NUB8"/>
<sequence length="773" mass="84474">MAVDAASAAAAEVPIGGEPGLKAAAAACCCCGGDGGGGAGEVLGGKGGRGGSGERSASRGGRAEGGGALVAAAERKQGSGPIRANGHDLERRRERERERAASYSQPLRVSGSVPKALEGEQVAAGWPPWLASAAGRPFEGGCRAVRIPSRSSIKSVKGHTVMYIELVILIKKKLLDHPNIIKLEGLVTSRMSCSLYLVFEYMEHDLAGLASFPGLKFTEPQVKCYMQQLLRGLDHCHSRGILHRDIKGSNLLIDNSGILKIADFGLASFFDPDQRHPLTSRVVTLWYRPPELLLGATYYGVAVDLWSSGCILAELYAGKPIMPGRTEVEQLHKIFKLCGSPSEEYWRKSKLPHATIFKPQHPYRRCVAETFKDFPPPALALIDVLLSIDPADRTTAASALKNEFFTTKPLPCDPSSLPNYPPSKEFDAKRRDEEARRQGATGNKAQRVDPEKRFRECRAIPAPDANAELSSSLQKRQIHSNSMSRSEKFNPHQEEAASGFPIEPPRPTPVLEAAEDSQKLFPNRASHSGPLVHRTQWSKTQQREDDVAKASEVTNVLARRKVLLEDSKEKISAQVEAVAYAARLSEAGNEHLEPTRKYSQVLQRKESERSGNMDPTAQGFGPKGNKIHYSGPLIRPSGNVDQMLKDHDRQIQEVFRRARHDKSKVRKVGEGNQFGINPSDFGVGPVYPSSRAPSYPVFTLEVSFNSNGSRGISSNSFRACNETTLRNWLDDPDRPLNRPSGSTSSGRSPPLSVMRIAMAALLRPSPALLLYNY</sequence>
<keyword evidence="4" id="KW-0067">ATP-binding</keyword>
<dbReference type="PROSITE" id="PS50011">
    <property type="entry name" value="PROTEIN_KINASE_DOM"/>
    <property type="match status" value="1"/>
</dbReference>
<evidence type="ECO:0000256" key="3">
    <source>
        <dbReference type="ARBA" id="ARBA00022741"/>
    </source>
</evidence>
<evidence type="ECO:0000256" key="5">
    <source>
        <dbReference type="ARBA" id="ARBA00049280"/>
    </source>
</evidence>
<keyword evidence="3" id="KW-0547">Nucleotide-binding</keyword>